<evidence type="ECO:0000313" key="1">
    <source>
        <dbReference type="EMBL" id="KAG7443272.1"/>
    </source>
</evidence>
<sequence>MIDIPQELVDLIVDGLQDDKKALRAALHLSPSFRSRAQYLLFRAVNILYAEECARFNELCRISPSVPPLVRGLRIVAWDGQPRPDSDKLRLHNLPNLDKIYISGYSAGRNCVIPWVSASAIGPQVSYAATSMKLEGMHFPSAQSFRSCLESFARLKTLTINALLIHDAKSIEDVSSAPGPPIEMLTILSSGMRNNHERAFVGPGSAKTGWRKPFGLHALRKLQMVFFKLGLVSQMQNILDITRDTIQEVSLLPYSEGSDLEKCKDNHILNLSRVPLVNFGPLSMPFAWDMKYLVKCLRKGAPARLNITIYFDEGGFEDLRVGGTWMAIDNAMRDKGSLLCFTVKLEAWDNEDTIKGNLSVLLPKMHSAGRLSFLFTKDRIPVYQGIEFDPGSLGAD</sequence>
<comment type="caution">
    <text evidence="1">The sequence shown here is derived from an EMBL/GenBank/DDBJ whole genome shotgun (WGS) entry which is preliminary data.</text>
</comment>
<name>A0A9P8AQX0_9AGAR</name>
<keyword evidence="2" id="KW-1185">Reference proteome</keyword>
<dbReference type="RefSeq" id="XP_043036772.1">
    <property type="nucleotide sequence ID" value="XM_043186889.1"/>
</dbReference>
<dbReference type="GeneID" id="66109186"/>
<gene>
    <name evidence="1" type="ORF">BT62DRAFT_935224</name>
</gene>
<accession>A0A9P8AQX0</accession>
<dbReference type="EMBL" id="MU250546">
    <property type="protein sequence ID" value="KAG7443272.1"/>
    <property type="molecule type" value="Genomic_DNA"/>
</dbReference>
<reference evidence="1" key="1">
    <citation type="submission" date="2020-11" db="EMBL/GenBank/DDBJ databases">
        <title>Adaptations for nitrogen fixation in a non-lichenized fungal sporocarp promotes dispersal by wood-feeding termites.</title>
        <authorList>
            <consortium name="DOE Joint Genome Institute"/>
            <person name="Koch R.A."/>
            <person name="Yoon G."/>
            <person name="Arayal U."/>
            <person name="Lail K."/>
            <person name="Amirebrahimi M."/>
            <person name="Labutti K."/>
            <person name="Lipzen A."/>
            <person name="Riley R."/>
            <person name="Barry K."/>
            <person name="Henrissat B."/>
            <person name="Grigoriev I.V."/>
            <person name="Herr J.R."/>
            <person name="Aime M.C."/>
        </authorList>
    </citation>
    <scope>NUCLEOTIDE SEQUENCE</scope>
    <source>
        <strain evidence="1">MCA 3950</strain>
    </source>
</reference>
<evidence type="ECO:0000313" key="2">
    <source>
        <dbReference type="Proteomes" id="UP000812287"/>
    </source>
</evidence>
<dbReference type="OrthoDB" id="2910326at2759"/>
<dbReference type="Proteomes" id="UP000812287">
    <property type="component" value="Unassembled WGS sequence"/>
</dbReference>
<protein>
    <submittedName>
        <fullName evidence="1">Uncharacterized protein</fullName>
    </submittedName>
</protein>
<organism evidence="1 2">
    <name type="scientific">Guyanagaster necrorhizus</name>
    <dbReference type="NCBI Taxonomy" id="856835"/>
    <lineage>
        <taxon>Eukaryota</taxon>
        <taxon>Fungi</taxon>
        <taxon>Dikarya</taxon>
        <taxon>Basidiomycota</taxon>
        <taxon>Agaricomycotina</taxon>
        <taxon>Agaricomycetes</taxon>
        <taxon>Agaricomycetidae</taxon>
        <taxon>Agaricales</taxon>
        <taxon>Marasmiineae</taxon>
        <taxon>Physalacriaceae</taxon>
        <taxon>Guyanagaster</taxon>
    </lineage>
</organism>
<dbReference type="AlphaFoldDB" id="A0A9P8AQX0"/>
<proteinExistence type="predicted"/>